<keyword evidence="2" id="KW-0326">Glycosidase</keyword>
<dbReference type="NCBIfam" id="TIGR03568">
    <property type="entry name" value="NeuC_NnaA"/>
    <property type="match status" value="1"/>
</dbReference>
<dbReference type="SUPFAM" id="SSF53756">
    <property type="entry name" value="UDP-Glycosyltransferase/glycogen phosphorylase"/>
    <property type="match status" value="1"/>
</dbReference>
<dbReference type="Gene3D" id="3.40.50.2000">
    <property type="entry name" value="Glycogen Phosphorylase B"/>
    <property type="match status" value="2"/>
</dbReference>
<dbReference type="InterPro" id="IPR029767">
    <property type="entry name" value="WecB-like"/>
</dbReference>
<proteinExistence type="predicted"/>
<organism evidence="2 3">
    <name type="scientific">Duncaniella dubosii</name>
    <dbReference type="NCBI Taxonomy" id="2518971"/>
    <lineage>
        <taxon>Bacteria</taxon>
        <taxon>Pseudomonadati</taxon>
        <taxon>Bacteroidota</taxon>
        <taxon>Bacteroidia</taxon>
        <taxon>Bacteroidales</taxon>
        <taxon>Muribaculaceae</taxon>
        <taxon>Duncaniella</taxon>
    </lineage>
</organism>
<dbReference type="KEGG" id="ddb:E7747_02790"/>
<dbReference type="PANTHER" id="PTHR43174">
    <property type="entry name" value="UDP-N-ACETYLGLUCOSAMINE 2-EPIMERASE"/>
    <property type="match status" value="1"/>
</dbReference>
<dbReference type="EC" id="3.2.1.183" evidence="2"/>
<keyword evidence="3" id="KW-1185">Reference proteome</keyword>
<name>A0A4P7W0Q3_9BACT</name>
<reference evidence="3" key="1">
    <citation type="submission" date="2019-02" db="EMBL/GenBank/DDBJ databases">
        <title>Isolation and identification of novel species under the genus Muribaculum.</title>
        <authorList>
            <person name="Miyake S."/>
            <person name="Ding Y."/>
            <person name="Low A."/>
            <person name="Soh M."/>
            <person name="Seedorf H."/>
        </authorList>
    </citation>
    <scope>NUCLEOTIDE SEQUENCE [LARGE SCALE GENOMIC DNA]</scope>
    <source>
        <strain evidence="3">H5</strain>
    </source>
</reference>
<dbReference type="Proteomes" id="UP000297149">
    <property type="component" value="Chromosome"/>
</dbReference>
<evidence type="ECO:0000313" key="2">
    <source>
        <dbReference type="EMBL" id="QCD41327.1"/>
    </source>
</evidence>
<evidence type="ECO:0000313" key="3">
    <source>
        <dbReference type="Proteomes" id="UP000297149"/>
    </source>
</evidence>
<dbReference type="CDD" id="cd03786">
    <property type="entry name" value="GTB_UDP-GlcNAc_2-Epimerase"/>
    <property type="match status" value="1"/>
</dbReference>
<dbReference type="InterPro" id="IPR003331">
    <property type="entry name" value="UDP_GlcNAc_Epimerase_2_dom"/>
</dbReference>
<dbReference type="EMBL" id="CP039396">
    <property type="protein sequence ID" value="QCD41327.1"/>
    <property type="molecule type" value="Genomic_DNA"/>
</dbReference>
<accession>A0A4P7W0Q3</accession>
<sequence length="399" mass="43618">MLNLLITFYNLVSVRKIAIATGTRADWGLLSGIARSLASRKDCQVDILATNMHLSERYGHTIDEIKADGFTDPVCVGMPDSTDTPAGAVSAMAVCMDGMSRELEKLSPDIIVILGDRFEMLATATAALMLRIPIVHIAGGEISEGAIDDSIRHAITKMSALHLTATEPYRKRVIAMGEDPRLVINTGAIGVYNIMHEQLMGRKQLEESVGITLPEGSMLVTYHPATLDDEDPATHCDALLQALDRFPDSHVIITYPNNDSRGRIIIDRIEAYARLHPERVKVIPSLGKLRYLSALRCVSAVVGNSSSGIVEVPSMGIPTVDIGMRQRGRLCGDSVIHCGDSAEEITEAIRYALSPAGQKRARQAENPYFRPDTLDIMVKAIAETPLDSLRNKKFYDIPQ</sequence>
<dbReference type="InterPro" id="IPR020004">
    <property type="entry name" value="UDP-GlcNAc_Epase"/>
</dbReference>
<dbReference type="PANTHER" id="PTHR43174:SF3">
    <property type="entry name" value="UDP-N-ACETYLGLUCOSAMINE 2-EPIMERASE"/>
    <property type="match status" value="1"/>
</dbReference>
<keyword evidence="2" id="KW-0378">Hydrolase</keyword>
<evidence type="ECO:0000259" key="1">
    <source>
        <dbReference type="Pfam" id="PF02350"/>
    </source>
</evidence>
<protein>
    <submittedName>
        <fullName evidence="2">UDP-N-acetylglucosamine 2-epimerase (Hydrolyzing)</fullName>
        <ecNumber evidence="2">3.2.1.183</ecNumber>
    </submittedName>
</protein>
<dbReference type="GO" id="GO:0006047">
    <property type="term" value="P:UDP-N-acetylglucosamine metabolic process"/>
    <property type="evidence" value="ECO:0007669"/>
    <property type="project" value="InterPro"/>
</dbReference>
<gene>
    <name evidence="2" type="primary">neuC</name>
    <name evidence="2" type="ORF">E7747_02790</name>
</gene>
<feature type="domain" description="UDP-N-acetylglucosamine 2-epimerase" evidence="1">
    <location>
        <begin position="36"/>
        <end position="381"/>
    </location>
</feature>
<dbReference type="Pfam" id="PF02350">
    <property type="entry name" value="Epimerase_2"/>
    <property type="match status" value="1"/>
</dbReference>
<dbReference type="AlphaFoldDB" id="A0A4P7W0Q3"/>
<dbReference type="GO" id="GO:0004553">
    <property type="term" value="F:hydrolase activity, hydrolyzing O-glycosyl compounds"/>
    <property type="evidence" value="ECO:0007669"/>
    <property type="project" value="InterPro"/>
</dbReference>